<dbReference type="Proteomes" id="UP000023435">
    <property type="component" value="Unassembled WGS sequence"/>
</dbReference>
<keyword evidence="3" id="KW-1185">Reference proteome</keyword>
<feature type="compositionally biased region" description="Polar residues" evidence="1">
    <location>
        <begin position="16"/>
        <end position="33"/>
    </location>
</feature>
<evidence type="ECO:0000313" key="3">
    <source>
        <dbReference type="Proteomes" id="UP000023435"/>
    </source>
</evidence>
<feature type="region of interest" description="Disordered" evidence="1">
    <location>
        <begin position="1"/>
        <end position="43"/>
    </location>
</feature>
<dbReference type="EMBL" id="JAJA02000003">
    <property type="protein sequence ID" value="KWS02055.1"/>
    <property type="molecule type" value="Genomic_DNA"/>
</dbReference>
<accession>A0A125TZH1</accession>
<protein>
    <submittedName>
        <fullName evidence="2">Uncharacterized protein</fullName>
    </submittedName>
</protein>
<dbReference type="AlphaFoldDB" id="A0A125TZH1"/>
<evidence type="ECO:0000256" key="1">
    <source>
        <dbReference type="SAM" id="MobiDB-lite"/>
    </source>
</evidence>
<sequence>MVRSSSPSSRARHSTAIVQTAPPTASAPRNQRSLGLCREDETR</sequence>
<reference evidence="2 3" key="1">
    <citation type="journal article" date="2014" name="Genome Announc.">
        <title>Draft Genome Sequence of Lysobacter capsici AZ78, a Bacterium Antagonistic to Plant-Pathogenic Oomycetes.</title>
        <authorList>
            <person name="Puopolo G."/>
            <person name="Sonego P."/>
            <person name="Engelen K."/>
            <person name="Pertot I."/>
        </authorList>
    </citation>
    <scope>NUCLEOTIDE SEQUENCE [LARGE SCALE GENOMIC DNA]</scope>
    <source>
        <strain evidence="2 3">AZ78</strain>
    </source>
</reference>
<name>A0A125TZH1_9GAMM</name>
<proteinExistence type="predicted"/>
<gene>
    <name evidence="2" type="ORF">AZ78_5188</name>
</gene>
<organism evidence="2 3">
    <name type="scientific">Lysobacter capsici AZ78</name>
    <dbReference type="NCBI Taxonomy" id="1444315"/>
    <lineage>
        <taxon>Bacteria</taxon>
        <taxon>Pseudomonadati</taxon>
        <taxon>Pseudomonadota</taxon>
        <taxon>Gammaproteobacteria</taxon>
        <taxon>Lysobacterales</taxon>
        <taxon>Lysobacteraceae</taxon>
        <taxon>Lysobacter</taxon>
    </lineage>
</organism>
<comment type="caution">
    <text evidence="2">The sequence shown here is derived from an EMBL/GenBank/DDBJ whole genome shotgun (WGS) entry which is preliminary data.</text>
</comment>
<evidence type="ECO:0000313" key="2">
    <source>
        <dbReference type="EMBL" id="KWS02055.1"/>
    </source>
</evidence>